<feature type="compositionally biased region" description="Polar residues" evidence="1">
    <location>
        <begin position="891"/>
        <end position="914"/>
    </location>
</feature>
<dbReference type="RefSeq" id="XP_007678856.1">
    <property type="nucleotide sequence ID" value="XM_007680666.1"/>
</dbReference>
<feature type="transmembrane region" description="Helical" evidence="2">
    <location>
        <begin position="45"/>
        <end position="69"/>
    </location>
</feature>
<feature type="region of interest" description="Disordered" evidence="1">
    <location>
        <begin position="855"/>
        <end position="914"/>
    </location>
</feature>
<evidence type="ECO:0000313" key="4">
    <source>
        <dbReference type="Proteomes" id="UP000011761"/>
    </source>
</evidence>
<dbReference type="GeneID" id="19115572"/>
<feature type="region of interest" description="Disordered" evidence="1">
    <location>
        <begin position="937"/>
        <end position="994"/>
    </location>
</feature>
<accession>M2MB99</accession>
<keyword evidence="2" id="KW-0812">Transmembrane</keyword>
<dbReference type="OMA" id="HESIGSH"/>
<dbReference type="EMBL" id="KB445559">
    <property type="protein sequence ID" value="EMC93766.1"/>
    <property type="molecule type" value="Genomic_DNA"/>
</dbReference>
<keyword evidence="4" id="KW-1185">Reference proteome</keyword>
<dbReference type="HOGENOM" id="CLU_266777_0_0_1"/>
<dbReference type="AlphaFoldDB" id="M2MB99"/>
<dbReference type="eggNOG" id="ENOG502SYS3">
    <property type="taxonomic scope" value="Eukaryota"/>
</dbReference>
<dbReference type="Proteomes" id="UP000011761">
    <property type="component" value="Unassembled WGS sequence"/>
</dbReference>
<name>M2MB99_BAUPA</name>
<keyword evidence="2" id="KW-1133">Transmembrane helix</keyword>
<evidence type="ECO:0000313" key="3">
    <source>
        <dbReference type="EMBL" id="EMC93766.1"/>
    </source>
</evidence>
<keyword evidence="2" id="KW-0472">Membrane</keyword>
<feature type="region of interest" description="Disordered" evidence="1">
    <location>
        <begin position="470"/>
        <end position="582"/>
    </location>
</feature>
<feature type="region of interest" description="Disordered" evidence="1">
    <location>
        <begin position="432"/>
        <end position="453"/>
    </location>
</feature>
<evidence type="ECO:0000256" key="1">
    <source>
        <dbReference type="SAM" id="MobiDB-lite"/>
    </source>
</evidence>
<gene>
    <name evidence="3" type="ORF">BAUCODRAFT_567328</name>
</gene>
<feature type="region of interest" description="Disordered" evidence="1">
    <location>
        <begin position="380"/>
        <end position="418"/>
    </location>
</feature>
<feature type="compositionally biased region" description="Polar residues" evidence="1">
    <location>
        <begin position="498"/>
        <end position="508"/>
    </location>
</feature>
<feature type="compositionally biased region" description="Polar residues" evidence="1">
    <location>
        <begin position="524"/>
        <end position="559"/>
    </location>
</feature>
<sequence>MAPIVQDCFARPLWIRTILANNGGQQATTDAVDGAAVTHATSTTIYLGIGVGVGGAILVAIITVAVQIIRTRLQHRRMIAELESNSEPVPFGLRQQQEIGEVPRPMSAARCSALGALHARAGWGALSSDEQVHVPDSAGQTGRQKRKSIALPKRIKQHGIPLRGLKHLSAIIESPRSKSAKSPSPAMLECTTTLPQARSAESIAKKKAVHLPRQQSSEEDVFIMPGSPKPEVLPSFAIRSPGMYGAAIANDDRPRPPRSASVGAIPGPVHESTVSNAVSRPSRPKIHIRSISLGAPPTQPPSGPVPPLPVIVPHGRATVEASRQGLCVSRMSSSSQESAGSSVLVTSPLLHRGDEGQSVHSPTVEQVVAKDGSAQLKVVTNRQWQNPHVTGPRPNDVRRLDGDPDTDPGLSRQHPSIRSNFARCSNYSGRLSSASTVSSIGDGSDMPASNRLSVPTVATADRVSISRIPASDSLKTSSGHTTVHGAVRKVSTPRRSNRTSSVSANGSPTERRKTGVLRDISGNAVLTTPSRQASQASSLTQDSSLSGRSSNGNPFQWDQSLPLVKPSSLKGSPTSKGMKGHKRQNCVRISILAPQILGPPGAPPARPTSPSIMHGIEEEDGTEGEEGEGCGLVASHRIPRAHSGNSLATQLRAQQPRVSLTPSSPTLSAWVAYQEHVADQARSGNGSSGLPSQTSDSQSSLSVSPLQAKNVGRPTSRQSDRSSAFSIPPFPSPSRATVAAIQMTQPIPQFYLSRPSTDGPEEESSSPIPLQACAGEDQLVSEEDDGEPLPSSPPIPISKHTEYDPAWPTLASTIPREYDPTSPKWPLHAEASAAELSDTSYFPFAVRNNADVAARDPIGEVSPQSQPISYGGRIPDTPPCSPKSDPAELKSSANRARQQETSILSRPGRSTVTDKLTSANASAIMATIPESLPCTGFPTAAPVLPPPHQESPAGTTPMPRRQRAVSSALRLQPLRPPPKPPASVGETIDMPEPLRIRPVYVRDDSSPTSPKGPRSEPAKSVLKNAMALRRMNSEIDHSRHYRRESRLYQRLGREASPLLPWVDSDLEESCNNLFDFDFAEQDAGAGAEEHDSDVTSKGALDEVDVSAIHRRLDGALADFEAEPVSTPSTVTLSERPSSVWENGELFWQRRPQYTFPPNTPASRWSRDTNPAVNNAWGRATKQYHEDTPEPVRFRWLSQSLGGSKYFELCWDLKGDYHTPFMSDPPSNTSLASFIKSSAMA</sequence>
<feature type="region of interest" description="Disordered" evidence="1">
    <location>
        <begin position="247"/>
        <end position="283"/>
    </location>
</feature>
<feature type="region of interest" description="Disordered" evidence="1">
    <location>
        <begin position="1000"/>
        <end position="1019"/>
    </location>
</feature>
<feature type="compositionally biased region" description="Polar residues" evidence="1">
    <location>
        <begin position="432"/>
        <end position="441"/>
    </location>
</feature>
<feature type="region of interest" description="Disordered" evidence="1">
    <location>
        <begin position="778"/>
        <end position="804"/>
    </location>
</feature>
<feature type="region of interest" description="Disordered" evidence="1">
    <location>
        <begin position="680"/>
        <end position="732"/>
    </location>
</feature>
<protein>
    <submittedName>
        <fullName evidence="3">Uncharacterized protein</fullName>
    </submittedName>
</protein>
<dbReference type="OrthoDB" id="3546893at2759"/>
<reference evidence="3 4" key="1">
    <citation type="journal article" date="2012" name="PLoS Pathog.">
        <title>Diverse lifestyles and strategies of plant pathogenesis encoded in the genomes of eighteen Dothideomycetes fungi.</title>
        <authorList>
            <person name="Ohm R.A."/>
            <person name="Feau N."/>
            <person name="Henrissat B."/>
            <person name="Schoch C.L."/>
            <person name="Horwitz B.A."/>
            <person name="Barry K.W."/>
            <person name="Condon B.J."/>
            <person name="Copeland A.C."/>
            <person name="Dhillon B."/>
            <person name="Glaser F."/>
            <person name="Hesse C.N."/>
            <person name="Kosti I."/>
            <person name="LaButti K."/>
            <person name="Lindquist E.A."/>
            <person name="Lucas S."/>
            <person name="Salamov A.A."/>
            <person name="Bradshaw R.E."/>
            <person name="Ciuffetti L."/>
            <person name="Hamelin R.C."/>
            <person name="Kema G.H.J."/>
            <person name="Lawrence C."/>
            <person name="Scott J.A."/>
            <person name="Spatafora J.W."/>
            <person name="Turgeon B.G."/>
            <person name="de Wit P.J.G.M."/>
            <person name="Zhong S."/>
            <person name="Goodwin S.B."/>
            <person name="Grigoriev I.V."/>
        </authorList>
    </citation>
    <scope>NUCLEOTIDE SEQUENCE [LARGE SCALE GENOMIC DNA]</scope>
    <source>
        <strain evidence="3 4">UAMH 10762</strain>
    </source>
</reference>
<proteinExistence type="predicted"/>
<dbReference type="KEGG" id="bcom:BAUCODRAFT_567328"/>
<feature type="compositionally biased region" description="Low complexity" evidence="1">
    <location>
        <begin position="688"/>
        <end position="707"/>
    </location>
</feature>
<organism evidence="3 4">
    <name type="scientific">Baudoinia panamericana (strain UAMH 10762)</name>
    <name type="common">Angels' share fungus</name>
    <name type="synonym">Baudoinia compniacensis (strain UAMH 10762)</name>
    <dbReference type="NCBI Taxonomy" id="717646"/>
    <lineage>
        <taxon>Eukaryota</taxon>
        <taxon>Fungi</taxon>
        <taxon>Dikarya</taxon>
        <taxon>Ascomycota</taxon>
        <taxon>Pezizomycotina</taxon>
        <taxon>Dothideomycetes</taxon>
        <taxon>Dothideomycetidae</taxon>
        <taxon>Mycosphaerellales</taxon>
        <taxon>Teratosphaeriaceae</taxon>
        <taxon>Baudoinia</taxon>
    </lineage>
</organism>
<evidence type="ECO:0000256" key="2">
    <source>
        <dbReference type="SAM" id="Phobius"/>
    </source>
</evidence>